<feature type="region of interest" description="Disordered" evidence="1">
    <location>
        <begin position="1"/>
        <end position="209"/>
    </location>
</feature>
<feature type="compositionally biased region" description="Pro residues" evidence="1">
    <location>
        <begin position="517"/>
        <end position="526"/>
    </location>
</feature>
<feature type="compositionally biased region" description="Low complexity" evidence="1">
    <location>
        <begin position="183"/>
        <end position="200"/>
    </location>
</feature>
<feature type="compositionally biased region" description="Low complexity" evidence="1">
    <location>
        <begin position="435"/>
        <end position="444"/>
    </location>
</feature>
<feature type="compositionally biased region" description="Low complexity" evidence="1">
    <location>
        <begin position="55"/>
        <end position="79"/>
    </location>
</feature>
<organism evidence="2 3">
    <name type="scientific">Moesziomyces aphidis</name>
    <name type="common">Pseudozyma aphidis</name>
    <dbReference type="NCBI Taxonomy" id="84754"/>
    <lineage>
        <taxon>Eukaryota</taxon>
        <taxon>Fungi</taxon>
        <taxon>Dikarya</taxon>
        <taxon>Basidiomycota</taxon>
        <taxon>Ustilaginomycotina</taxon>
        <taxon>Ustilaginomycetes</taxon>
        <taxon>Ustilaginales</taxon>
        <taxon>Ustilaginaceae</taxon>
        <taxon>Moesziomyces</taxon>
    </lineage>
</organism>
<feature type="compositionally biased region" description="Low complexity" evidence="1">
    <location>
        <begin position="771"/>
        <end position="784"/>
    </location>
</feature>
<feature type="compositionally biased region" description="Basic and acidic residues" evidence="1">
    <location>
        <begin position="30"/>
        <end position="41"/>
    </location>
</feature>
<reference evidence="2 3" key="1">
    <citation type="journal article" date="2014" name="Genome Announc.">
        <title>Genome sequence of the basidiomycetous fungus Pseudozyma aphidis DSM70725, an efficient producer of biosurfactant mannosylerythritol lipids.</title>
        <authorList>
            <person name="Lorenz S."/>
            <person name="Guenther M."/>
            <person name="Grumaz C."/>
            <person name="Rupp S."/>
            <person name="Zibek S."/>
            <person name="Sohn K."/>
        </authorList>
    </citation>
    <scope>NUCLEOTIDE SEQUENCE [LARGE SCALE GENOMIC DNA]</scope>
    <source>
        <strain evidence="3">ATCC 32657 / CBS 517.83 / DSM 70725 / JCM 10318 / NBRC 10182 / NRRL Y-7954 / St-0401</strain>
    </source>
</reference>
<feature type="region of interest" description="Disordered" evidence="1">
    <location>
        <begin position="1352"/>
        <end position="1373"/>
    </location>
</feature>
<name>W3VN95_MOEAP</name>
<feature type="region of interest" description="Disordered" evidence="1">
    <location>
        <begin position="914"/>
        <end position="936"/>
    </location>
</feature>
<feature type="region of interest" description="Disordered" evidence="1">
    <location>
        <begin position="993"/>
        <end position="1032"/>
    </location>
</feature>
<feature type="compositionally biased region" description="Polar residues" evidence="1">
    <location>
        <begin position="730"/>
        <end position="759"/>
    </location>
</feature>
<feature type="compositionally biased region" description="Polar residues" evidence="1">
    <location>
        <begin position="81"/>
        <end position="92"/>
    </location>
</feature>
<accession>W3VN95</accession>
<feature type="region of interest" description="Disordered" evidence="1">
    <location>
        <begin position="1269"/>
        <end position="1289"/>
    </location>
</feature>
<feature type="compositionally biased region" description="Basic and acidic residues" evidence="1">
    <location>
        <begin position="624"/>
        <end position="637"/>
    </location>
</feature>
<proteinExistence type="predicted"/>
<dbReference type="EMBL" id="AWNI01000009">
    <property type="protein sequence ID" value="ETS63044.1"/>
    <property type="molecule type" value="Genomic_DNA"/>
</dbReference>
<dbReference type="HOGENOM" id="CLU_242401_0_0_1"/>
<feature type="compositionally biased region" description="Polar residues" evidence="1">
    <location>
        <begin position="594"/>
        <end position="608"/>
    </location>
</feature>
<feature type="compositionally biased region" description="Low complexity" evidence="1">
    <location>
        <begin position="540"/>
        <end position="551"/>
    </location>
</feature>
<feature type="compositionally biased region" description="Acidic residues" evidence="1">
    <location>
        <begin position="421"/>
        <end position="434"/>
    </location>
</feature>
<feature type="compositionally biased region" description="Low complexity" evidence="1">
    <location>
        <begin position="501"/>
        <end position="516"/>
    </location>
</feature>
<feature type="compositionally biased region" description="Low complexity" evidence="1">
    <location>
        <begin position="310"/>
        <end position="343"/>
    </location>
</feature>
<comment type="caution">
    <text evidence="2">The sequence shown here is derived from an EMBL/GenBank/DDBJ whole genome shotgun (WGS) entry which is preliminary data.</text>
</comment>
<evidence type="ECO:0000256" key="1">
    <source>
        <dbReference type="SAM" id="MobiDB-lite"/>
    </source>
</evidence>
<keyword evidence="3" id="KW-1185">Reference proteome</keyword>
<gene>
    <name evidence="2" type="ORF">PaG_02818</name>
</gene>
<feature type="region of interest" description="Disordered" evidence="1">
    <location>
        <begin position="224"/>
        <end position="552"/>
    </location>
</feature>
<feature type="region of interest" description="Disordered" evidence="1">
    <location>
        <begin position="1097"/>
        <end position="1124"/>
    </location>
</feature>
<protein>
    <submittedName>
        <fullName evidence="2">Uncharacterized protein</fullName>
    </submittedName>
</protein>
<feature type="compositionally biased region" description="Low complexity" evidence="1">
    <location>
        <begin position="668"/>
        <end position="684"/>
    </location>
</feature>
<evidence type="ECO:0000313" key="3">
    <source>
        <dbReference type="Proteomes" id="UP000019462"/>
    </source>
</evidence>
<feature type="compositionally biased region" description="Low complexity" evidence="1">
    <location>
        <begin position="1275"/>
        <end position="1287"/>
    </location>
</feature>
<evidence type="ECO:0000313" key="2">
    <source>
        <dbReference type="EMBL" id="ETS63044.1"/>
    </source>
</evidence>
<dbReference type="OrthoDB" id="2556075at2759"/>
<feature type="compositionally biased region" description="Low complexity" evidence="1">
    <location>
        <begin position="98"/>
        <end position="107"/>
    </location>
</feature>
<feature type="region of interest" description="Disordered" evidence="1">
    <location>
        <begin position="590"/>
        <end position="805"/>
    </location>
</feature>
<feature type="compositionally biased region" description="Low complexity" evidence="1">
    <location>
        <begin position="224"/>
        <end position="239"/>
    </location>
</feature>
<dbReference type="Proteomes" id="UP000019462">
    <property type="component" value="Unassembled WGS sequence"/>
</dbReference>
<sequence length="1635" mass="173754">MASTSHEEQVLYQSKHRRRGWVIASEDGTEIERPTSFDPRRSAAAWNKGQGPSQASIPSRASSLAPPSSPTAAAPSLPRNVPTNAQPTSGQSVEKRSPPLTRRSSSTSDHDRGASNGSTELDAQAESSSSGRRRPSPPLLVPPKQTYRKIPSGRVLPPSAFTDHQKLLAGAARPQRSGAVDRSSSSTSSSSSPISSAVSSQPRPPVLKANLGLRSDLALLAAGRRAANSSGPSSAATSSYTPDHTASYSSPASSVASTSAAYQYSAKGKKPATSPLRHDEEEFFSSGTEQNPAIVVRPPSLPWSGTQLNSSGQPSLLFSPGPLPPLSEKSAASDVDDVLSSTSENLTDSEGTAGSGARPGKRRDSLRIELPPPPAQFKDRYPSIMVDSTHASDSEASGTSTGVQRRRRRRSTTSTQLLGVDAEDDDEEFADDDSSWPSTPSTTPLENYFAAANPRSKPSRKAFQTTKEIIAPDSGLGMGRPMVVVTSPSTASEVSSDRRSSSGSGSNSERAMSSSPPAAPIVPPVPMLSKIEEHPVQKVAPDAGPSAAPAPRRSLSFELPVARMTRSSADLVSGAAAVRSPSRAMAFLAKISPNRISNRSSTDLTSPVRSEDTADPATAPTSEGQRRASMEPRRSVELRPILLNAASRPKPRPLSSDEGPRRPTPTTSAAFAQAVQQRRQSSGRIPIRPNVVPYHSRRSSELSDASSNNSPLLHNRGSFDKDLADPAYSPLSQNTTLTMPSPALSTDQKPFSYHSSGAERSSGESIEPRVASARASQDQAAASATYLPHVNKAERRAASQGETEARPSAIRLLVDSQKGRMSRDNDSIAEWISVSVNDLPLSDQGHSYGNGGAGEFSNEQQKAGKKVLKNKPWKLGRFAASEVVLPTKVASSSAAAPSAKTSVEAKRRSVSLLKRASSAQVNETPRKDTGAAPVAGKGPLPLMRNLGFTTANRNVVLQNLCAERSISALAASTIYIAGCGRIDVPAPQIVPATKQKPKTKPAPTPAKRAILSSGEPTPLPATKAQEPPKAPITRAEPAQEAYLNVKEGRHVGYSLSGAGTGTVKSMIPELGDWSGSSGHYSGPDEDEEHVKPFRDYEDEGSDLFDSDADAESSVSEGEETYDEEYDAEVPVRFGQRFSAASKATPEVVSPTRTATARNELIQQQRADMPIADAGVDKVAVSPSLERLAPGKVVLRSAEMRLCVKDDDATSAAAGVQHYWKALQVQKVTGGTGNEGQQQVRKQPSSRAMKLEQEVAMGIFAGFVGNRSPKRQAQRSFSSDSGTSDASAQVSGGKELLISKMDHSTFSVRALPGAIGNRHEQVLEVVCRSTAAKTKVELAFPSPLLSFAEFAHGRSRSGRSEGSQASLGDKEGTKQRLTIHVQRQGGRGFAASFRAQEGQHWTWHASKLEASVLSRPQDSRTKPLLAVLDNYDLSLRTMQEHETVELATYSTESQVRNALGMFRPRTKSGPKPMPEDVSQVGPAVPPPAQVLPLAVAHRGFASPVGRAEVPIPRRGIRGGPLLRPQPHAAASAARHHGLWQNQRAAISTEAVVQVHNNAVNNARASLQLEERPRLVHAPTDNAERLQAWRTAATGQQDAITAGDKMMGELTFSSHAAAVHRDLVVLTLFAVLGMAEP</sequence>
<feature type="compositionally biased region" description="Low complexity" evidence="1">
    <location>
        <begin position="246"/>
        <end position="266"/>
    </location>
</feature>